<dbReference type="EC" id="5.4.3.8" evidence="7"/>
<dbReference type="InterPro" id="IPR005814">
    <property type="entry name" value="Aminotrans_3"/>
</dbReference>
<evidence type="ECO:0000256" key="6">
    <source>
        <dbReference type="ARBA" id="ARBA00023244"/>
    </source>
</evidence>
<dbReference type="Gene3D" id="3.90.1150.10">
    <property type="entry name" value="Aspartate Aminotransferase, domain 1"/>
    <property type="match status" value="1"/>
</dbReference>
<dbReference type="UniPathway" id="UPA00251">
    <property type="reaction ID" value="UER00317"/>
</dbReference>
<comment type="catalytic activity">
    <reaction evidence="7">
        <text>(S)-4-amino-5-oxopentanoate = 5-aminolevulinate</text>
        <dbReference type="Rhea" id="RHEA:14265"/>
        <dbReference type="ChEBI" id="CHEBI:57501"/>
        <dbReference type="ChEBI" id="CHEBI:356416"/>
        <dbReference type="EC" id="5.4.3.8"/>
    </reaction>
</comment>
<evidence type="ECO:0000256" key="3">
    <source>
        <dbReference type="ARBA" id="ARBA00008981"/>
    </source>
</evidence>
<reference evidence="8 9" key="1">
    <citation type="submission" date="2019-12" db="EMBL/GenBank/DDBJ databases">
        <title>The complete genome of the thermophilic, anoxygenic phototrophic gammaproteobacterium Thermochromatium tepidum.</title>
        <authorList>
            <person name="Sattley W.M."/>
            <person name="Swingley W.D."/>
            <person name="Burchell B.M."/>
            <person name="Gurbani S.A."/>
            <person name="Kujawa C.M."/>
            <person name="Nuccio D.A."/>
            <person name="Schladweiler J."/>
            <person name="Shaffer K.N."/>
            <person name="Stokes L.M."/>
            <person name="Touchman J.W."/>
            <person name="Blankenship R.E."/>
            <person name="Madigan M.T."/>
        </authorList>
    </citation>
    <scope>NUCLEOTIDE SEQUENCE [LARGE SCALE GENOMIC DNA]</scope>
    <source>
        <strain evidence="8 9">ATCC 43061</strain>
    </source>
</reference>
<evidence type="ECO:0000256" key="7">
    <source>
        <dbReference type="HAMAP-Rule" id="MF_00375"/>
    </source>
</evidence>
<dbReference type="PANTHER" id="PTHR43713">
    <property type="entry name" value="GLUTAMATE-1-SEMIALDEHYDE 2,1-AMINOMUTASE"/>
    <property type="match status" value="1"/>
</dbReference>
<dbReference type="RefSeq" id="WP_153976083.1">
    <property type="nucleotide sequence ID" value="NZ_CP039268.1"/>
</dbReference>
<keyword evidence="4 7" id="KW-0663">Pyridoxal phosphate</keyword>
<dbReference type="AlphaFoldDB" id="A0A6I6EG23"/>
<dbReference type="HAMAP" id="MF_00375">
    <property type="entry name" value="HemL_aminotrans_3"/>
    <property type="match status" value="1"/>
</dbReference>
<dbReference type="KEGG" id="ttp:E6P07_13495"/>
<evidence type="ECO:0000313" key="8">
    <source>
        <dbReference type="EMBL" id="QGU33899.1"/>
    </source>
</evidence>
<gene>
    <name evidence="7 8" type="primary">hemL</name>
    <name evidence="8" type="ORF">E6P07_13495</name>
</gene>
<organism evidence="8 9">
    <name type="scientific">Thermochromatium tepidum ATCC 43061</name>
    <dbReference type="NCBI Taxonomy" id="316276"/>
    <lineage>
        <taxon>Bacteria</taxon>
        <taxon>Pseudomonadati</taxon>
        <taxon>Pseudomonadota</taxon>
        <taxon>Gammaproteobacteria</taxon>
        <taxon>Chromatiales</taxon>
        <taxon>Chromatiaceae</taxon>
        <taxon>Thermochromatium</taxon>
    </lineage>
</organism>
<dbReference type="NCBIfam" id="TIGR00713">
    <property type="entry name" value="hemL"/>
    <property type="match status" value="1"/>
</dbReference>
<dbReference type="GO" id="GO:0005737">
    <property type="term" value="C:cytoplasm"/>
    <property type="evidence" value="ECO:0007669"/>
    <property type="project" value="UniProtKB-SubCell"/>
</dbReference>
<sequence>MSRSHDLFAAAQRHIPGGVNSPVRAFRGVGGDPVFFERASGPYVFDVDGKRYIDYVGSWGPMILGHAHPEVLAAVRERLDKGLSFGAPTELETQMADKVCELVPSMDLVRMVSSGTEATMSALRLARGYTGRDKIVKFEGCYHGHADSLLVKAGSGALTLGEPSSPGVPAALAELTITLSYNDLDQVRDTFAEIGSEIACIIVEPVAGNMNCIPPLPGFLEGLREVCDQYGAVLIFDEVMTGFRVALGGAQAHYGIRPDLTALGKIIGGGMPVGAFGGKREIMSRLAPLGPVYQAGTLSGNPIAMAAGLKTLELISVPGFYDQLSTKVTTLMTGLRERAAAAGIPLTTNQAGGMFGIFFTDRQVTNYAQATACNQEQFRAFFHGMLERGVYLAPSAFEAGFVSITHTDEVLQATLEAAAATFAAMAAV</sequence>
<dbReference type="InterPro" id="IPR049704">
    <property type="entry name" value="Aminotrans_3_PPA_site"/>
</dbReference>
<dbReference type="InterPro" id="IPR015421">
    <property type="entry name" value="PyrdxlP-dep_Trfase_major"/>
</dbReference>
<comment type="subcellular location">
    <subcellularLocation>
        <location evidence="7">Cytoplasm</location>
    </subcellularLocation>
</comment>
<keyword evidence="9" id="KW-1185">Reference proteome</keyword>
<comment type="cofactor">
    <cofactor evidence="1 7">
        <name>pyridoxal 5'-phosphate</name>
        <dbReference type="ChEBI" id="CHEBI:597326"/>
    </cofactor>
</comment>
<keyword evidence="6 7" id="KW-0627">Porphyrin biosynthesis</keyword>
<dbReference type="GO" id="GO:0006782">
    <property type="term" value="P:protoporphyrinogen IX biosynthetic process"/>
    <property type="evidence" value="ECO:0007669"/>
    <property type="project" value="UniProtKB-UniRule"/>
</dbReference>
<dbReference type="NCBIfam" id="NF000818">
    <property type="entry name" value="PRK00062.1"/>
    <property type="match status" value="1"/>
</dbReference>
<dbReference type="Pfam" id="PF00202">
    <property type="entry name" value="Aminotran_3"/>
    <property type="match status" value="1"/>
</dbReference>
<evidence type="ECO:0000256" key="2">
    <source>
        <dbReference type="ARBA" id="ARBA00004819"/>
    </source>
</evidence>
<dbReference type="Proteomes" id="UP000426424">
    <property type="component" value="Chromosome"/>
</dbReference>
<dbReference type="PANTHER" id="PTHR43713:SF3">
    <property type="entry name" value="GLUTAMATE-1-SEMIALDEHYDE 2,1-AMINOMUTASE 1, CHLOROPLASTIC-RELATED"/>
    <property type="match status" value="1"/>
</dbReference>
<dbReference type="InterPro" id="IPR015422">
    <property type="entry name" value="PyrdxlP-dep_Trfase_small"/>
</dbReference>
<protein>
    <recommendedName>
        <fullName evidence="7">Glutamate-1-semialdehyde 2,1-aminomutase</fullName>
        <shortName evidence="7">GSA</shortName>
        <ecNumber evidence="7">5.4.3.8</ecNumber>
    </recommendedName>
    <alternativeName>
        <fullName evidence="7">Glutamate-1-semialdehyde aminotransferase</fullName>
        <shortName evidence="7">GSA-AT</shortName>
    </alternativeName>
</protein>
<comment type="subunit">
    <text evidence="7">Homodimer.</text>
</comment>
<feature type="modified residue" description="N6-(pyridoxal phosphate)lysine" evidence="7">
    <location>
        <position position="265"/>
    </location>
</feature>
<dbReference type="Gene3D" id="3.40.640.10">
    <property type="entry name" value="Type I PLP-dependent aspartate aminotransferase-like (Major domain)"/>
    <property type="match status" value="1"/>
</dbReference>
<evidence type="ECO:0000256" key="4">
    <source>
        <dbReference type="ARBA" id="ARBA00022898"/>
    </source>
</evidence>
<comment type="similarity">
    <text evidence="3 7">Belongs to the class-III pyridoxal-phosphate-dependent aminotransferase family. HemL subfamily.</text>
</comment>
<dbReference type="InterPro" id="IPR015424">
    <property type="entry name" value="PyrdxlP-dep_Trfase"/>
</dbReference>
<evidence type="ECO:0000256" key="1">
    <source>
        <dbReference type="ARBA" id="ARBA00001933"/>
    </source>
</evidence>
<dbReference type="GO" id="GO:0042286">
    <property type="term" value="F:glutamate-1-semialdehyde 2,1-aminomutase activity"/>
    <property type="evidence" value="ECO:0007669"/>
    <property type="project" value="UniProtKB-UniRule"/>
</dbReference>
<dbReference type="CDD" id="cd00610">
    <property type="entry name" value="OAT_like"/>
    <property type="match status" value="1"/>
</dbReference>
<evidence type="ECO:0000313" key="9">
    <source>
        <dbReference type="Proteomes" id="UP000426424"/>
    </source>
</evidence>
<comment type="pathway">
    <text evidence="2">Porphyrin-containing compound metabolism; protoporphyrin-IX biosynthesis; 5-aminolevulinate from L-glutamyl-tRNA(Glu): step 2/2.</text>
</comment>
<evidence type="ECO:0000256" key="5">
    <source>
        <dbReference type="ARBA" id="ARBA00023235"/>
    </source>
</evidence>
<dbReference type="FunFam" id="3.40.640.10:FF:000021">
    <property type="entry name" value="Glutamate-1-semialdehyde 2,1-aminomutase"/>
    <property type="match status" value="1"/>
</dbReference>
<dbReference type="GO" id="GO:0030170">
    <property type="term" value="F:pyridoxal phosphate binding"/>
    <property type="evidence" value="ECO:0007669"/>
    <property type="project" value="InterPro"/>
</dbReference>
<dbReference type="OrthoDB" id="9770449at2"/>
<dbReference type="EMBL" id="CP039268">
    <property type="protein sequence ID" value="QGU33899.1"/>
    <property type="molecule type" value="Genomic_DNA"/>
</dbReference>
<proteinExistence type="inferred from homology"/>
<dbReference type="InterPro" id="IPR004639">
    <property type="entry name" value="4pyrrol_synth_GluAld_NH2Trfase"/>
</dbReference>
<dbReference type="GO" id="GO:0008483">
    <property type="term" value="F:transaminase activity"/>
    <property type="evidence" value="ECO:0007669"/>
    <property type="project" value="InterPro"/>
</dbReference>
<keyword evidence="7" id="KW-0963">Cytoplasm</keyword>
<dbReference type="PROSITE" id="PS00600">
    <property type="entry name" value="AA_TRANSFER_CLASS_3"/>
    <property type="match status" value="1"/>
</dbReference>
<accession>A0A6I6EG23</accession>
<name>A0A6I6EG23_THETI</name>
<dbReference type="SUPFAM" id="SSF53383">
    <property type="entry name" value="PLP-dependent transferases"/>
    <property type="match status" value="1"/>
</dbReference>
<keyword evidence="5 7" id="KW-0413">Isomerase</keyword>